<feature type="chain" id="PRO_5021340218" evidence="1">
    <location>
        <begin position="20"/>
        <end position="401"/>
    </location>
</feature>
<dbReference type="RefSeq" id="WP_140466435.1">
    <property type="nucleotide sequence ID" value="NZ_RCYZ01000004.1"/>
</dbReference>
<dbReference type="AlphaFoldDB" id="A0A502GXP4"/>
<dbReference type="Proteomes" id="UP000317646">
    <property type="component" value="Unassembled WGS sequence"/>
</dbReference>
<dbReference type="EMBL" id="RCYZ01000004">
    <property type="protein sequence ID" value="TPG65786.1"/>
    <property type="molecule type" value="Genomic_DNA"/>
</dbReference>
<accession>A0A502GXP4</accession>
<keyword evidence="3" id="KW-1185">Reference proteome</keyword>
<dbReference type="InterPro" id="IPR023614">
    <property type="entry name" value="Porin_dom_sf"/>
</dbReference>
<protein>
    <submittedName>
        <fullName evidence="2">Porin</fullName>
    </submittedName>
</protein>
<evidence type="ECO:0000256" key="1">
    <source>
        <dbReference type="SAM" id="SignalP"/>
    </source>
</evidence>
<dbReference type="InterPro" id="IPR011486">
    <property type="entry name" value="BBP2"/>
</dbReference>
<comment type="caution">
    <text evidence="2">The sequence shown here is derived from an EMBL/GenBank/DDBJ whole genome shotgun (WGS) entry which is preliminary data.</text>
</comment>
<name>A0A502GXP4_9BACT</name>
<sequence length="401" mass="44016">MLKTFYTLALALVSVGARAQTDSTDTGKLTVSGYIDSYYLTAFNRPQSGNLLGVDQLAGRAFDRLTDQFALGLVQAKLSYSNRKSDLVVDLTFGPNAELGNFGNTTGAFNLYRPASPYLSSLYGTSAAIKQAYFTYRILPKLSVTIGQFGTHIGYEVIDAPLNYNYSLSNLFNNGPFYHIGLKAAYAFSDKTSLMVGVVNNWDNLTDDNKQKSLIAQLSLKPLPTWAVYLNWVGGHGDDTYLSGLVKAGTLPFSFDDYQRNLFDLTTTYQVTPKFYLGLNAAYGWYHFGTSSDQQAAAVSALFRSTSPDWGGVALYSNYAFTDVLGVGVRLEHFNDNNGVRYLHTTSNTLTITTPVTLAAGKLQVKPELRFDATPGNYYENSNGAGTDRQTTLGVAFIYKY</sequence>
<proteinExistence type="predicted"/>
<dbReference type="Gene3D" id="2.40.160.10">
    <property type="entry name" value="Porin"/>
    <property type="match status" value="1"/>
</dbReference>
<evidence type="ECO:0000313" key="2">
    <source>
        <dbReference type="EMBL" id="TPG65786.1"/>
    </source>
</evidence>
<dbReference type="Pfam" id="PF07642">
    <property type="entry name" value="BBP2"/>
    <property type="match status" value="1"/>
</dbReference>
<keyword evidence="1" id="KW-0732">Signal</keyword>
<gene>
    <name evidence="2" type="ORF">EAH73_10315</name>
</gene>
<feature type="signal peptide" evidence="1">
    <location>
        <begin position="1"/>
        <end position="19"/>
    </location>
</feature>
<reference evidence="2 3" key="1">
    <citation type="journal article" date="2019" name="Environ. Microbiol.">
        <title>Species interactions and distinct microbial communities in high Arctic permafrost affected cryosols are associated with the CH4 and CO2 gas fluxes.</title>
        <authorList>
            <person name="Altshuler I."/>
            <person name="Hamel J."/>
            <person name="Turney S."/>
            <person name="Magnuson E."/>
            <person name="Levesque R."/>
            <person name="Greer C."/>
            <person name="Whyte L.G."/>
        </authorList>
    </citation>
    <scope>NUCLEOTIDE SEQUENCE [LARGE SCALE GENOMIC DNA]</scope>
    <source>
        <strain evidence="2 3">S9.2P</strain>
    </source>
</reference>
<dbReference type="OrthoDB" id="1114561at2"/>
<organism evidence="2 3">
    <name type="scientific">Hymenobacter nivis</name>
    <dbReference type="NCBI Taxonomy" id="1850093"/>
    <lineage>
        <taxon>Bacteria</taxon>
        <taxon>Pseudomonadati</taxon>
        <taxon>Bacteroidota</taxon>
        <taxon>Cytophagia</taxon>
        <taxon>Cytophagales</taxon>
        <taxon>Hymenobacteraceae</taxon>
        <taxon>Hymenobacter</taxon>
    </lineage>
</organism>
<evidence type="ECO:0000313" key="3">
    <source>
        <dbReference type="Proteomes" id="UP000317646"/>
    </source>
</evidence>